<protein>
    <submittedName>
        <fullName evidence="1">Uncharacterized protein</fullName>
    </submittedName>
</protein>
<evidence type="ECO:0000313" key="2">
    <source>
        <dbReference type="Proteomes" id="UP000075809"/>
    </source>
</evidence>
<dbReference type="Proteomes" id="UP000075809">
    <property type="component" value="Unassembled WGS sequence"/>
</dbReference>
<keyword evidence="2" id="KW-1185">Reference proteome</keyword>
<proteinExistence type="predicted"/>
<evidence type="ECO:0000313" key="1">
    <source>
        <dbReference type="EMBL" id="KYQ49300.1"/>
    </source>
</evidence>
<reference evidence="1 2" key="1">
    <citation type="submission" date="2015-09" db="EMBL/GenBank/DDBJ databases">
        <title>Trachymyrmex zeteki WGS genome.</title>
        <authorList>
            <person name="Nygaard S."/>
            <person name="Hu H."/>
            <person name="Boomsma J."/>
            <person name="Zhang G."/>
        </authorList>
    </citation>
    <scope>NUCLEOTIDE SEQUENCE [LARGE SCALE GENOMIC DNA]</scope>
    <source>
        <strain evidence="1">Tzet28-1</strain>
        <tissue evidence="1">Whole body</tissue>
    </source>
</reference>
<accession>A0A151WNA3</accession>
<dbReference type="AlphaFoldDB" id="A0A151WNA3"/>
<organism evidence="1 2">
    <name type="scientific">Mycetomoellerius zeteki</name>
    <dbReference type="NCBI Taxonomy" id="64791"/>
    <lineage>
        <taxon>Eukaryota</taxon>
        <taxon>Metazoa</taxon>
        <taxon>Ecdysozoa</taxon>
        <taxon>Arthropoda</taxon>
        <taxon>Hexapoda</taxon>
        <taxon>Insecta</taxon>
        <taxon>Pterygota</taxon>
        <taxon>Neoptera</taxon>
        <taxon>Endopterygota</taxon>
        <taxon>Hymenoptera</taxon>
        <taxon>Apocrita</taxon>
        <taxon>Aculeata</taxon>
        <taxon>Formicoidea</taxon>
        <taxon>Formicidae</taxon>
        <taxon>Myrmicinae</taxon>
        <taxon>Mycetomoellerius</taxon>
    </lineage>
</organism>
<dbReference type="EMBL" id="KQ982916">
    <property type="protein sequence ID" value="KYQ49300.1"/>
    <property type="molecule type" value="Genomic_DNA"/>
</dbReference>
<sequence length="66" mass="8030">MSVSLAFHCQNIERVWRDMRANIPRYGTREKHYINYVAEFNINKDPTNMITKKTQTLLTRWKKRDT</sequence>
<name>A0A151WNA3_9HYME</name>
<gene>
    <name evidence="1" type="ORF">ALC60_11632</name>
</gene>